<evidence type="ECO:0000256" key="3">
    <source>
        <dbReference type="ARBA" id="ARBA00023002"/>
    </source>
</evidence>
<comment type="caution">
    <text evidence="6">The sequence shown here is derived from an EMBL/GenBank/DDBJ whole genome shotgun (WGS) entry which is preliminary data.</text>
</comment>
<dbReference type="eggNOG" id="COG3485">
    <property type="taxonomic scope" value="Bacteria"/>
</dbReference>
<organism evidence="6 7">
    <name type="scientific">Sulfitobacter donghicola DSW-25 = KCTC 12864 = JCM 14565</name>
    <dbReference type="NCBI Taxonomy" id="1300350"/>
    <lineage>
        <taxon>Bacteria</taxon>
        <taxon>Pseudomonadati</taxon>
        <taxon>Pseudomonadota</taxon>
        <taxon>Alphaproteobacteria</taxon>
        <taxon>Rhodobacterales</taxon>
        <taxon>Roseobacteraceae</taxon>
        <taxon>Sulfitobacter</taxon>
    </lineage>
</organism>
<proteinExistence type="inferred from homology"/>
<dbReference type="PROSITE" id="PS00083">
    <property type="entry name" value="INTRADIOL_DIOXYGENAS"/>
    <property type="match status" value="1"/>
</dbReference>
<dbReference type="PANTHER" id="PTHR33711:SF10">
    <property type="entry name" value="INTRADIOL RING-CLEAVAGE DIOXYGENASES DOMAIN-CONTAINING PROTEIN"/>
    <property type="match status" value="1"/>
</dbReference>
<keyword evidence="2 6" id="KW-0223">Dioxygenase</keyword>
<dbReference type="InterPro" id="IPR000627">
    <property type="entry name" value="Intradiol_dOase_C"/>
</dbReference>
<feature type="region of interest" description="Disordered" evidence="4">
    <location>
        <begin position="1"/>
        <end position="25"/>
    </location>
</feature>
<gene>
    <name evidence="6" type="ORF">DSW25_13785</name>
</gene>
<dbReference type="Pfam" id="PF00775">
    <property type="entry name" value="Dioxygenase_C"/>
    <property type="match status" value="1"/>
</dbReference>
<dbReference type="RefSeq" id="WP_025059597.1">
    <property type="nucleotide sequence ID" value="NZ_JAMC01000005.1"/>
</dbReference>
<evidence type="ECO:0000256" key="4">
    <source>
        <dbReference type="SAM" id="MobiDB-lite"/>
    </source>
</evidence>
<evidence type="ECO:0000313" key="6">
    <source>
        <dbReference type="EMBL" id="KEJ88722.1"/>
    </source>
</evidence>
<accession>A0A073ITI8</accession>
<reference evidence="6 7" key="1">
    <citation type="submission" date="2014-01" db="EMBL/GenBank/DDBJ databases">
        <title>Sulfitobacter donghicola JCM 14565 Genome Sequencing.</title>
        <authorList>
            <person name="Lai Q."/>
            <person name="Hong Z."/>
        </authorList>
    </citation>
    <scope>NUCLEOTIDE SEQUENCE [LARGE SCALE GENOMIC DNA]</scope>
    <source>
        <strain evidence="6 7">JCM 14565</strain>
    </source>
</reference>
<dbReference type="InterPro" id="IPR050770">
    <property type="entry name" value="Intradiol_RC_Dioxygenase"/>
</dbReference>
<comment type="similarity">
    <text evidence="1">Belongs to the intradiol ring-cleavage dioxygenase family.</text>
</comment>
<protein>
    <submittedName>
        <fullName evidence="6">Protocatechuate 3,4-dioxygenase subunit beta</fullName>
    </submittedName>
</protein>
<dbReference type="PANTHER" id="PTHR33711">
    <property type="entry name" value="DIOXYGENASE, PUTATIVE (AFU_ORTHOLOGUE AFUA_2G02910)-RELATED"/>
    <property type="match status" value="1"/>
</dbReference>
<dbReference type="EMBL" id="JAMC01000005">
    <property type="protein sequence ID" value="KEJ88722.1"/>
    <property type="molecule type" value="Genomic_DNA"/>
</dbReference>
<feature type="domain" description="Intradiol ring-cleavage dioxygenases" evidence="5">
    <location>
        <begin position="71"/>
        <end position="99"/>
    </location>
</feature>
<sequence>MTPKGRILGIGPTDNTSDQRTPRQPLRRIPQTARDSFVPVVPARYATNPHEWDMTRTAPDRPRADGVPIEVTGTVRTQSGAPLRHALLEIWSANHYGRYRHIEDLSDIRLDENHLGMGRVVTDENGNYRFWAISPGAYLARPDIGRWRPKHIHLSVSGGSSRLITQMYFPDEPNNASDPMAILMGDSFERNIGRPRDVGAADVEEAYDFDIVIGGRNATYFE</sequence>
<dbReference type="GO" id="GO:0008199">
    <property type="term" value="F:ferric iron binding"/>
    <property type="evidence" value="ECO:0007669"/>
    <property type="project" value="InterPro"/>
</dbReference>
<evidence type="ECO:0000259" key="5">
    <source>
        <dbReference type="PROSITE" id="PS00083"/>
    </source>
</evidence>
<dbReference type="InterPro" id="IPR015889">
    <property type="entry name" value="Intradiol_dOase_core"/>
</dbReference>
<evidence type="ECO:0000256" key="2">
    <source>
        <dbReference type="ARBA" id="ARBA00022964"/>
    </source>
</evidence>
<dbReference type="AlphaFoldDB" id="A0A073ITI8"/>
<dbReference type="GO" id="GO:0016702">
    <property type="term" value="F:oxidoreductase activity, acting on single donors with incorporation of molecular oxygen, incorporation of two atoms of oxygen"/>
    <property type="evidence" value="ECO:0007669"/>
    <property type="project" value="InterPro"/>
</dbReference>
<evidence type="ECO:0000313" key="7">
    <source>
        <dbReference type="Proteomes" id="UP000027734"/>
    </source>
</evidence>
<keyword evidence="3" id="KW-0560">Oxidoreductase</keyword>
<dbReference type="OrthoDB" id="9805815at2"/>
<name>A0A073ITI8_9RHOB</name>
<evidence type="ECO:0000256" key="1">
    <source>
        <dbReference type="ARBA" id="ARBA00007825"/>
    </source>
</evidence>
<keyword evidence="7" id="KW-1185">Reference proteome</keyword>
<dbReference type="Proteomes" id="UP000027734">
    <property type="component" value="Unassembled WGS sequence"/>
</dbReference>
<dbReference type="SUPFAM" id="SSF49482">
    <property type="entry name" value="Aromatic compound dioxygenase"/>
    <property type="match status" value="1"/>
</dbReference>
<dbReference type="Gene3D" id="2.60.130.10">
    <property type="entry name" value="Aromatic compound dioxygenase"/>
    <property type="match status" value="1"/>
</dbReference>
<dbReference type="STRING" id="1300350.Z948_2231"/>